<evidence type="ECO:0000256" key="1">
    <source>
        <dbReference type="ARBA" id="ARBA00022786"/>
    </source>
</evidence>
<keyword evidence="4" id="KW-1185">Reference proteome</keyword>
<name>A0ABD3A776_9GENT</name>
<protein>
    <submittedName>
        <fullName evidence="3">Uncharacterized protein</fullName>
    </submittedName>
</protein>
<gene>
    <name evidence="3" type="ORF">ACH5RR_011046</name>
</gene>
<sequence>MGHLLCGTRGALRLEAIDSAYCKICIPSLVESIATIHGAHVSPCGRHLRRGKAGSASITSVLCLRDEVSIVIAGAVDRNLERPVIQACPYPDTSTEKERRFHGISSLPQGLNGVFISASCMDSGLKMAQKTFSGCRINSFFVKVNKPQLEPLLLKSHDGEVTTVDWCPSEMGKGSVLEHSGSCYSNSRSPSSIQRRVMALPGIKQKKLFIHEWTSLKNNSEICPSDIATHMYSPKSTISCEISTPESQRSRYVSKFGVEVNLNKTPEAARESPSSVLHPPSSVKRGAIRDYFLVA</sequence>
<accession>A0ABD3A776</accession>
<dbReference type="PANTHER" id="PTHR22852:SF0">
    <property type="entry name" value="DENTICLELESS PROTEIN HOMOLOG"/>
    <property type="match status" value="1"/>
</dbReference>
<evidence type="ECO:0000256" key="2">
    <source>
        <dbReference type="ARBA" id="ARBA00043952"/>
    </source>
</evidence>
<dbReference type="InterPro" id="IPR051865">
    <property type="entry name" value="WD-repeat_CDT2_adapter"/>
</dbReference>
<dbReference type="PANTHER" id="PTHR22852">
    <property type="entry name" value="LETHAL 2 DENTICLELESS PROTEIN RETINOIC ACID-REGULATED NUCLEAR MATRIX-ASSOCIATED PROTEIN"/>
    <property type="match status" value="1"/>
</dbReference>
<evidence type="ECO:0000313" key="3">
    <source>
        <dbReference type="EMBL" id="KAL3526390.1"/>
    </source>
</evidence>
<comment type="caution">
    <text evidence="3">The sequence shown here is derived from an EMBL/GenBank/DDBJ whole genome shotgun (WGS) entry which is preliminary data.</text>
</comment>
<dbReference type="EMBL" id="JBJUIK010000005">
    <property type="protein sequence ID" value="KAL3526390.1"/>
    <property type="molecule type" value="Genomic_DNA"/>
</dbReference>
<comment type="pathway">
    <text evidence="2">Protein modification.</text>
</comment>
<keyword evidence="1" id="KW-0833">Ubl conjugation pathway</keyword>
<dbReference type="AlphaFoldDB" id="A0ABD3A776"/>
<organism evidence="3 4">
    <name type="scientific">Cinchona calisaya</name>
    <dbReference type="NCBI Taxonomy" id="153742"/>
    <lineage>
        <taxon>Eukaryota</taxon>
        <taxon>Viridiplantae</taxon>
        <taxon>Streptophyta</taxon>
        <taxon>Embryophyta</taxon>
        <taxon>Tracheophyta</taxon>
        <taxon>Spermatophyta</taxon>
        <taxon>Magnoliopsida</taxon>
        <taxon>eudicotyledons</taxon>
        <taxon>Gunneridae</taxon>
        <taxon>Pentapetalae</taxon>
        <taxon>asterids</taxon>
        <taxon>lamiids</taxon>
        <taxon>Gentianales</taxon>
        <taxon>Rubiaceae</taxon>
        <taxon>Cinchonoideae</taxon>
        <taxon>Cinchoneae</taxon>
        <taxon>Cinchona</taxon>
    </lineage>
</organism>
<proteinExistence type="predicted"/>
<reference evidence="3 4" key="1">
    <citation type="submission" date="2024-11" db="EMBL/GenBank/DDBJ databases">
        <title>A near-complete genome assembly of Cinchona calisaya.</title>
        <authorList>
            <person name="Lian D.C."/>
            <person name="Zhao X.W."/>
            <person name="Wei L."/>
        </authorList>
    </citation>
    <scope>NUCLEOTIDE SEQUENCE [LARGE SCALE GENOMIC DNA]</scope>
    <source>
        <tissue evidence="3">Nenye</tissue>
    </source>
</reference>
<dbReference type="Proteomes" id="UP001630127">
    <property type="component" value="Unassembled WGS sequence"/>
</dbReference>
<evidence type="ECO:0000313" key="4">
    <source>
        <dbReference type="Proteomes" id="UP001630127"/>
    </source>
</evidence>